<keyword evidence="8" id="KW-0732">Signal</keyword>
<name>A0ABS3YAI4_9BACT</name>
<dbReference type="InterPro" id="IPR036942">
    <property type="entry name" value="Beta-barrel_TonB_sf"/>
</dbReference>
<dbReference type="InterPro" id="IPR012910">
    <property type="entry name" value="Plug_dom"/>
</dbReference>
<dbReference type="NCBIfam" id="TIGR04056">
    <property type="entry name" value="OMP_RagA_SusC"/>
    <property type="match status" value="1"/>
</dbReference>
<accession>A0ABS3YAI4</accession>
<comment type="caution">
    <text evidence="10">The sequence shown here is derived from an EMBL/GenBank/DDBJ whole genome shotgun (WGS) entry which is preliminary data.</text>
</comment>
<keyword evidence="11" id="KW-1185">Reference proteome</keyword>
<evidence type="ECO:0000256" key="7">
    <source>
        <dbReference type="PROSITE-ProRule" id="PRU01360"/>
    </source>
</evidence>
<dbReference type="Proteomes" id="UP000679126">
    <property type="component" value="Unassembled WGS sequence"/>
</dbReference>
<dbReference type="Pfam" id="PF13715">
    <property type="entry name" value="CarbopepD_reg_2"/>
    <property type="match status" value="1"/>
</dbReference>
<evidence type="ECO:0000256" key="6">
    <source>
        <dbReference type="ARBA" id="ARBA00023237"/>
    </source>
</evidence>
<evidence type="ECO:0000313" key="11">
    <source>
        <dbReference type="Proteomes" id="UP000679126"/>
    </source>
</evidence>
<dbReference type="Pfam" id="PF07715">
    <property type="entry name" value="Plug"/>
    <property type="match status" value="1"/>
</dbReference>
<feature type="signal peptide" evidence="8">
    <location>
        <begin position="1"/>
        <end position="23"/>
    </location>
</feature>
<comment type="similarity">
    <text evidence="7">Belongs to the TonB-dependent receptor family.</text>
</comment>
<reference evidence="11" key="1">
    <citation type="submission" date="2021-03" db="EMBL/GenBank/DDBJ databases">
        <title>Assistant Professor.</title>
        <authorList>
            <person name="Huq M.A."/>
        </authorList>
    </citation>
    <scope>NUCLEOTIDE SEQUENCE [LARGE SCALE GENOMIC DNA]</scope>
    <source>
        <strain evidence="11">MAH-28</strain>
    </source>
</reference>
<dbReference type="InterPro" id="IPR023996">
    <property type="entry name" value="TonB-dep_OMP_SusC/RagA"/>
</dbReference>
<feature type="chain" id="PRO_5046346514" evidence="8">
    <location>
        <begin position="24"/>
        <end position="1039"/>
    </location>
</feature>
<dbReference type="InterPro" id="IPR039426">
    <property type="entry name" value="TonB-dep_rcpt-like"/>
</dbReference>
<keyword evidence="6 7" id="KW-0998">Cell outer membrane</keyword>
<evidence type="ECO:0000256" key="3">
    <source>
        <dbReference type="ARBA" id="ARBA00022452"/>
    </source>
</evidence>
<dbReference type="InterPro" id="IPR037066">
    <property type="entry name" value="Plug_dom_sf"/>
</dbReference>
<protein>
    <submittedName>
        <fullName evidence="10">SusC/RagA family TonB-linked outer membrane protein</fullName>
    </submittedName>
</protein>
<keyword evidence="5 7" id="KW-0472">Membrane</keyword>
<sequence>MKKRLLLLWAFLLCLYQLSFSQAATVTGKISGADGSPLPNVSVQVKGTSTGAITNAQGVFSLQAGPDAVLLVSSIGFIHQEVALKGRTFIALTLETDNKTLNDVVVIGYQSTSRKNVTTSISSVSSKDIEPYTTGTVATAIQGKLAGVQIMAADGSVGSQPRILVRGLSSITANTNPLVIVDGMEIGYNFMNTINPLDILSIDVLKDASAASIYGARSGQGVILITTKKGKGAPTINFSATYGITQAPNIKLAGAQEYAGLMNDIAAKSGATLPFPDVNSLKSTNYWDETFGNGQRQNYNLSISGGGNGLSVFGSLGYYAEESYAGKQAGQWKKITGRLNVDWDINKVVKTGINIAPRYENYPFAPQNLTWGAFAMDPTVAPFRSEADVMSSLPPLTGVFADFMTAFNPYYSTPGRSLFNGLINPEFNKRVNFDEREYFGGQFSTYLEIKPLKGLILKTVLDATANFSQQNNYSPKYYFAPNSYNAKTAVTSATAQNSRVKITNTADYTLPLPEDHSVNVLLGHSYDSYSTKGTNASRENIPFDREPFRYINAGNLVTGASGSYQPGAAPFGKMLSFFGSLRYNYREKYYLTGTMRADASSLVNPLYRWGYFPSVSGAWVISQESFFENLKDQVSFLKLRASWGKSGGNLPGTVGEYMSFVNMTTYVDAEGKVINGYAPSSISNPELKWEIQQDLSIGLDAALFNDRLNISVDRYTRTPKSLLLPVRVDFTLGYPQGYIASQYANIGEMTTKGWDVAIGYKDNITRKLSFGVNLTLTQFKSKVDYLSSSDPILGGENNEVISTFRSRTTVGHAPGSWWGFIADGVFQTNEEAANYVNKNGERLQPQAIAGDLKFRDFNNDGKIDNSDMSDLGSPYPKFSSGLALTLAYGNFDFRTELYGVFGQQNFNQYRRNMIAGSNYNFISGFQDQYWHGPGTSNSFPELRKTDLNGNFTKMSTFFLEKSNFLRANLMQLGYKLPNGLIKGIKNLRVYVSAQNLFTISNYSGLNPDIPWYSTISYAGNDNYQMVPPRIYTFGLNLAL</sequence>
<dbReference type="SUPFAM" id="SSF56935">
    <property type="entry name" value="Porins"/>
    <property type="match status" value="1"/>
</dbReference>
<proteinExistence type="inferred from homology"/>
<gene>
    <name evidence="10" type="ORF">J7I43_05655</name>
</gene>
<keyword evidence="2 7" id="KW-0813">Transport</keyword>
<organism evidence="10 11">
    <name type="scientific">Chitinophaga chungangae</name>
    <dbReference type="NCBI Taxonomy" id="2821488"/>
    <lineage>
        <taxon>Bacteria</taxon>
        <taxon>Pseudomonadati</taxon>
        <taxon>Bacteroidota</taxon>
        <taxon>Chitinophagia</taxon>
        <taxon>Chitinophagales</taxon>
        <taxon>Chitinophagaceae</taxon>
        <taxon>Chitinophaga</taxon>
    </lineage>
</organism>
<dbReference type="NCBIfam" id="TIGR04057">
    <property type="entry name" value="SusC_RagA_signa"/>
    <property type="match status" value="1"/>
</dbReference>
<evidence type="ECO:0000313" key="10">
    <source>
        <dbReference type="EMBL" id="MBO9151683.1"/>
    </source>
</evidence>
<evidence type="ECO:0000256" key="2">
    <source>
        <dbReference type="ARBA" id="ARBA00022448"/>
    </source>
</evidence>
<keyword evidence="4 7" id="KW-0812">Transmembrane</keyword>
<evidence type="ECO:0000256" key="1">
    <source>
        <dbReference type="ARBA" id="ARBA00004571"/>
    </source>
</evidence>
<dbReference type="InterPro" id="IPR018247">
    <property type="entry name" value="EF_Hand_1_Ca_BS"/>
</dbReference>
<dbReference type="PROSITE" id="PS52016">
    <property type="entry name" value="TONB_DEPENDENT_REC_3"/>
    <property type="match status" value="1"/>
</dbReference>
<dbReference type="InterPro" id="IPR008969">
    <property type="entry name" value="CarboxyPept-like_regulatory"/>
</dbReference>
<dbReference type="RefSeq" id="WP_209144118.1">
    <property type="nucleotide sequence ID" value="NZ_JAGHKP010000001.1"/>
</dbReference>
<dbReference type="Gene3D" id="2.170.130.10">
    <property type="entry name" value="TonB-dependent receptor, plug domain"/>
    <property type="match status" value="1"/>
</dbReference>
<evidence type="ECO:0000256" key="4">
    <source>
        <dbReference type="ARBA" id="ARBA00022692"/>
    </source>
</evidence>
<dbReference type="InterPro" id="IPR023997">
    <property type="entry name" value="TonB-dep_OMP_SusC/RagA_CS"/>
</dbReference>
<evidence type="ECO:0000256" key="5">
    <source>
        <dbReference type="ARBA" id="ARBA00023136"/>
    </source>
</evidence>
<evidence type="ECO:0000259" key="9">
    <source>
        <dbReference type="Pfam" id="PF07715"/>
    </source>
</evidence>
<dbReference type="PROSITE" id="PS00018">
    <property type="entry name" value="EF_HAND_1"/>
    <property type="match status" value="1"/>
</dbReference>
<keyword evidence="3 7" id="KW-1134">Transmembrane beta strand</keyword>
<dbReference type="EMBL" id="JAGHKP010000001">
    <property type="protein sequence ID" value="MBO9151683.1"/>
    <property type="molecule type" value="Genomic_DNA"/>
</dbReference>
<comment type="subcellular location">
    <subcellularLocation>
        <location evidence="1 7">Cell outer membrane</location>
        <topology evidence="1 7">Multi-pass membrane protein</topology>
    </subcellularLocation>
</comment>
<dbReference type="Gene3D" id="2.40.170.20">
    <property type="entry name" value="TonB-dependent receptor, beta-barrel domain"/>
    <property type="match status" value="1"/>
</dbReference>
<dbReference type="SUPFAM" id="SSF49464">
    <property type="entry name" value="Carboxypeptidase regulatory domain-like"/>
    <property type="match status" value="1"/>
</dbReference>
<evidence type="ECO:0000256" key="8">
    <source>
        <dbReference type="SAM" id="SignalP"/>
    </source>
</evidence>
<feature type="domain" description="TonB-dependent receptor plug" evidence="9">
    <location>
        <begin position="115"/>
        <end position="222"/>
    </location>
</feature>